<feature type="domain" description="DUF5610" evidence="1">
    <location>
        <begin position="21"/>
        <end position="113"/>
    </location>
</feature>
<dbReference type="InterPro" id="IPR041651">
    <property type="entry name" value="DUF5610"/>
</dbReference>
<name>A0ABT5FEZ1_9GAMM</name>
<dbReference type="Proteomes" id="UP001528411">
    <property type="component" value="Unassembled WGS sequence"/>
</dbReference>
<dbReference type="RefSeq" id="WP_272181391.1">
    <property type="nucleotide sequence ID" value="NZ_JAQOMS010000002.1"/>
</dbReference>
<reference evidence="2 3" key="1">
    <citation type="submission" date="2023-01" db="EMBL/GenBank/DDBJ databases">
        <title>Psychrosphaera sp. nov., isolated from marine algae.</title>
        <authorList>
            <person name="Bayburt H."/>
            <person name="Choi B.J."/>
            <person name="Kim J.M."/>
            <person name="Choi D.G."/>
            <person name="Jeon C.O."/>
        </authorList>
    </citation>
    <scope>NUCLEOTIDE SEQUENCE [LARGE SCALE GENOMIC DNA]</scope>
    <source>
        <strain evidence="2 3">G1-22</strain>
    </source>
</reference>
<protein>
    <submittedName>
        <fullName evidence="2">DUF5610 domain-containing protein</fullName>
    </submittedName>
</protein>
<organism evidence="2 3">
    <name type="scientific">Psychrosphaera algicola</name>
    <dbReference type="NCBI Taxonomy" id="3023714"/>
    <lineage>
        <taxon>Bacteria</taxon>
        <taxon>Pseudomonadati</taxon>
        <taxon>Pseudomonadota</taxon>
        <taxon>Gammaproteobacteria</taxon>
        <taxon>Alteromonadales</taxon>
        <taxon>Pseudoalteromonadaceae</taxon>
        <taxon>Psychrosphaera</taxon>
    </lineage>
</organism>
<evidence type="ECO:0000313" key="3">
    <source>
        <dbReference type="Proteomes" id="UP001528411"/>
    </source>
</evidence>
<dbReference type="EMBL" id="JAQOMS010000002">
    <property type="protein sequence ID" value="MDC2890097.1"/>
    <property type="molecule type" value="Genomic_DNA"/>
</dbReference>
<comment type="caution">
    <text evidence="2">The sequence shown here is derived from an EMBL/GenBank/DDBJ whole genome shotgun (WGS) entry which is preliminary data.</text>
</comment>
<accession>A0ABT5FEZ1</accession>
<evidence type="ECO:0000259" key="1">
    <source>
        <dbReference type="Pfam" id="PF18433"/>
    </source>
</evidence>
<proteinExistence type="predicted"/>
<keyword evidence="3" id="KW-1185">Reference proteome</keyword>
<evidence type="ECO:0000313" key="2">
    <source>
        <dbReference type="EMBL" id="MDC2890097.1"/>
    </source>
</evidence>
<dbReference type="Gene3D" id="1.10.132.90">
    <property type="match status" value="1"/>
</dbReference>
<gene>
    <name evidence="2" type="ORF">PN838_16660</name>
</gene>
<dbReference type="Pfam" id="PF18433">
    <property type="entry name" value="DUF5610"/>
    <property type="match status" value="1"/>
</dbReference>
<sequence>MFQQTVHRRLEDSLQAKFPSANSSLEELEVKEREERANLAANNILKFVELRLKHDVADGATSEQLESRLKAALEGFEKGYDEANDVLKDMNLLSPEVDEDISLTKEKVLAGLELLKEKYLPETAVENSDNDVNDLANSAVSSNDVVAKASKSEVRQNIGKTLAEYSAVQVGEARDFSFELQTKDGDVVTINASSLMAYQAESASGSTKTQFGESQLNYLSADSLEENNFAFSVTGELDDNELKAINDILNSVNDLATDFYGGDVNKAFEKAMNMGFDSNEISSFAFSMTRVRSVKAIQAYQPEQEILKPSVLSELKPIGKFASELARSLTIAKEHFTHPQQLISSILEQVDLPESSGNEASNSDGKGKISFFEFAQSLLEKFDELDAMTAMPDAKGKETGL</sequence>